<name>C7RSY0_ACCRE</name>
<dbReference type="PANTHER" id="PTHR42673">
    <property type="entry name" value="MALEYLACETOACETATE ISOMERASE"/>
    <property type="match status" value="1"/>
</dbReference>
<dbReference type="SUPFAM" id="SSF52833">
    <property type="entry name" value="Thioredoxin-like"/>
    <property type="match status" value="1"/>
</dbReference>
<dbReference type="CDD" id="cd03195">
    <property type="entry name" value="GST_C_4"/>
    <property type="match status" value="1"/>
</dbReference>
<dbReference type="Pfam" id="PF14834">
    <property type="entry name" value="GST_C_4"/>
    <property type="match status" value="1"/>
</dbReference>
<gene>
    <name evidence="2" type="ordered locus">CAP2UW1_1399</name>
</gene>
<dbReference type="EMBL" id="CP001715">
    <property type="protein sequence ID" value="ACV34723.1"/>
    <property type="molecule type" value="Genomic_DNA"/>
</dbReference>
<proteinExistence type="predicted"/>
<dbReference type="GO" id="GO:0006559">
    <property type="term" value="P:L-phenylalanine catabolic process"/>
    <property type="evidence" value="ECO:0007669"/>
    <property type="project" value="TreeGrafter"/>
</dbReference>
<evidence type="ECO:0000313" key="2">
    <source>
        <dbReference type="EMBL" id="ACV34723.1"/>
    </source>
</evidence>
<dbReference type="InterPro" id="IPR034338">
    <property type="entry name" value="GST_4_C"/>
</dbReference>
<reference evidence="2" key="2">
    <citation type="submission" date="2009-09" db="EMBL/GenBank/DDBJ databases">
        <title>Complete sequence of chromosome of Candidatus Accumulibacter phosphatis clade IIA str. UW-1.</title>
        <authorList>
            <consortium name="US DOE Joint Genome Institute"/>
            <person name="Martin H.G."/>
            <person name="Ivanova N."/>
            <person name="Kunin V."/>
            <person name="Warnecke F."/>
            <person name="Barry K."/>
            <person name="He S."/>
            <person name="Salamov A."/>
            <person name="Szeto E."/>
            <person name="Dalin E."/>
            <person name="Pangilinan J.L."/>
            <person name="Lapidus A."/>
            <person name="Lowry S."/>
            <person name="Kyrpides N.C."/>
            <person name="McMahon K.D."/>
            <person name="Hugenholtz P."/>
        </authorList>
    </citation>
    <scope>NUCLEOTIDE SEQUENCE [LARGE SCALE GENOMIC DNA]</scope>
    <source>
        <strain evidence="2">UW-1</strain>
    </source>
</reference>
<dbReference type="NCBIfam" id="NF011693">
    <property type="entry name" value="PRK15113.1"/>
    <property type="match status" value="1"/>
</dbReference>
<feature type="domain" description="GST N-terminal" evidence="1">
    <location>
        <begin position="6"/>
        <end position="87"/>
    </location>
</feature>
<protein>
    <submittedName>
        <fullName evidence="2">Glutathione S-transferase domain protein</fullName>
    </submittedName>
</protein>
<dbReference type="InterPro" id="IPR004045">
    <property type="entry name" value="Glutathione_S-Trfase_N"/>
</dbReference>
<dbReference type="SUPFAM" id="SSF47616">
    <property type="entry name" value="GST C-terminal domain-like"/>
    <property type="match status" value="1"/>
</dbReference>
<dbReference type="Pfam" id="PF02798">
    <property type="entry name" value="GST_N"/>
    <property type="match status" value="1"/>
</dbReference>
<sequence length="218" mass="24135">MATNQLTLYVESRFLSPYAMSAFVALQEKGLAFAIRSLDLAARENYSAEYASTSLTCRVPMLRHGDFSLAESSAIAEYLDEAFPSPGYRAIFPGALRPRARARQIQAWLRSDFLAIRQERPTEVVFLKPSDQPLSDAARASANRLFAASDALLGKGATDLFGEWSIADTDLALMLNRLVMNGDAVPDRLAAYAQQQWQRPSVRQWIEQAVAASAERTL</sequence>
<dbReference type="GO" id="GO:0016034">
    <property type="term" value="F:maleylacetoacetate isomerase activity"/>
    <property type="evidence" value="ECO:0007669"/>
    <property type="project" value="TreeGrafter"/>
</dbReference>
<dbReference type="OrthoDB" id="8857552at2"/>
<dbReference type="Gene3D" id="3.40.30.10">
    <property type="entry name" value="Glutaredoxin"/>
    <property type="match status" value="1"/>
</dbReference>
<dbReference type="PANTHER" id="PTHR42673:SF21">
    <property type="entry name" value="GLUTATHIONE S-TRANSFERASE YFCF"/>
    <property type="match status" value="1"/>
</dbReference>
<dbReference type="Gene3D" id="1.20.1050.10">
    <property type="match status" value="1"/>
</dbReference>
<keyword evidence="2" id="KW-0808">Transferase</keyword>
<dbReference type="HOGENOM" id="CLU_011226_17_0_4"/>
<evidence type="ECO:0000259" key="1">
    <source>
        <dbReference type="PROSITE" id="PS50404"/>
    </source>
</evidence>
<dbReference type="InterPro" id="IPR036249">
    <property type="entry name" value="Thioredoxin-like_sf"/>
</dbReference>
<dbReference type="InterPro" id="IPR036282">
    <property type="entry name" value="Glutathione-S-Trfase_C_sf"/>
</dbReference>
<reference evidence="2" key="1">
    <citation type="submission" date="2009-08" db="EMBL/GenBank/DDBJ databases">
        <authorList>
            <consortium name="US DOE Joint Genome Institute"/>
            <person name="Lucas S."/>
            <person name="Copeland A."/>
            <person name="Lapidus A."/>
            <person name="Glavina del Rio T."/>
            <person name="Dalin E."/>
            <person name="Tice H."/>
            <person name="Bruce D."/>
            <person name="Barry K."/>
            <person name="Pitluck S."/>
            <person name="Lowry S."/>
            <person name="Larimer F."/>
            <person name="Land M."/>
            <person name="Hauser L."/>
            <person name="Kyrpides N."/>
            <person name="Ivanova N."/>
            <person name="McMahon K.D."/>
            <person name="Hugenholtz P."/>
        </authorList>
    </citation>
    <scope>NUCLEOTIDE SEQUENCE</scope>
    <source>
        <strain evidence="2">UW-1</strain>
    </source>
</reference>
<dbReference type="eggNOG" id="COG0625">
    <property type="taxonomic scope" value="Bacteria"/>
</dbReference>
<organism evidence="2">
    <name type="scientific">Accumulibacter regalis</name>
    <dbReference type="NCBI Taxonomy" id="522306"/>
    <lineage>
        <taxon>Bacteria</taxon>
        <taxon>Pseudomonadati</taxon>
        <taxon>Pseudomonadota</taxon>
        <taxon>Betaproteobacteria</taxon>
        <taxon>Candidatus Accumulibacter</taxon>
    </lineage>
</organism>
<accession>C7RSY0</accession>
<dbReference type="KEGG" id="app:CAP2UW1_1399"/>
<dbReference type="STRING" id="522306.CAP2UW1_1399"/>
<dbReference type="GO" id="GO:0004364">
    <property type="term" value="F:glutathione transferase activity"/>
    <property type="evidence" value="ECO:0007669"/>
    <property type="project" value="TreeGrafter"/>
</dbReference>
<dbReference type="CDD" id="cd00570">
    <property type="entry name" value="GST_N_family"/>
    <property type="match status" value="1"/>
</dbReference>
<dbReference type="AlphaFoldDB" id="C7RSY0"/>
<dbReference type="GO" id="GO:0006749">
    <property type="term" value="P:glutathione metabolic process"/>
    <property type="evidence" value="ECO:0007669"/>
    <property type="project" value="TreeGrafter"/>
</dbReference>
<dbReference type="PROSITE" id="PS50404">
    <property type="entry name" value="GST_NTER"/>
    <property type="match status" value="1"/>
</dbReference>